<sequence>MLEAIIIIAMSVCFIGYAIHMYWKNTCRHEWKIIRSVKVQFSGGSGCTRHTLQCSKCGDLKFKQSDE</sequence>
<feature type="transmembrane region" description="Helical" evidence="1">
    <location>
        <begin position="6"/>
        <end position="23"/>
    </location>
</feature>
<dbReference type="AlphaFoldDB" id="A0A0F9PYJ7"/>
<organism evidence="2">
    <name type="scientific">marine sediment metagenome</name>
    <dbReference type="NCBI Taxonomy" id="412755"/>
    <lineage>
        <taxon>unclassified sequences</taxon>
        <taxon>metagenomes</taxon>
        <taxon>ecological metagenomes</taxon>
    </lineage>
</organism>
<accession>A0A0F9PYJ7</accession>
<dbReference type="EMBL" id="LAZR01005646">
    <property type="protein sequence ID" value="KKM98247.1"/>
    <property type="molecule type" value="Genomic_DNA"/>
</dbReference>
<name>A0A0F9PYJ7_9ZZZZ</name>
<protein>
    <submittedName>
        <fullName evidence="2">Uncharacterized protein</fullName>
    </submittedName>
</protein>
<evidence type="ECO:0000313" key="2">
    <source>
        <dbReference type="EMBL" id="KKM98247.1"/>
    </source>
</evidence>
<reference evidence="2" key="1">
    <citation type="journal article" date="2015" name="Nature">
        <title>Complex archaea that bridge the gap between prokaryotes and eukaryotes.</title>
        <authorList>
            <person name="Spang A."/>
            <person name="Saw J.H."/>
            <person name="Jorgensen S.L."/>
            <person name="Zaremba-Niedzwiedzka K."/>
            <person name="Martijn J."/>
            <person name="Lind A.E."/>
            <person name="van Eijk R."/>
            <person name="Schleper C."/>
            <person name="Guy L."/>
            <person name="Ettema T.J."/>
        </authorList>
    </citation>
    <scope>NUCLEOTIDE SEQUENCE</scope>
</reference>
<keyword evidence="1" id="KW-0812">Transmembrane</keyword>
<evidence type="ECO:0000256" key="1">
    <source>
        <dbReference type="SAM" id="Phobius"/>
    </source>
</evidence>
<proteinExistence type="predicted"/>
<comment type="caution">
    <text evidence="2">The sequence shown here is derived from an EMBL/GenBank/DDBJ whole genome shotgun (WGS) entry which is preliminary data.</text>
</comment>
<keyword evidence="1" id="KW-0472">Membrane</keyword>
<gene>
    <name evidence="2" type="ORF">LCGC14_1159980</name>
</gene>
<keyword evidence="1" id="KW-1133">Transmembrane helix</keyword>